<proteinExistence type="predicted"/>
<keyword evidence="2" id="KW-1185">Reference proteome</keyword>
<name>A0A9N9PAN5_9GLOM</name>
<gene>
    <name evidence="1" type="ORF">CPELLU_LOCUS18035</name>
</gene>
<dbReference type="Proteomes" id="UP000789759">
    <property type="component" value="Unassembled WGS sequence"/>
</dbReference>
<protein>
    <submittedName>
        <fullName evidence="1">14916_t:CDS:1</fullName>
    </submittedName>
</protein>
<evidence type="ECO:0000313" key="2">
    <source>
        <dbReference type="Proteomes" id="UP000789759"/>
    </source>
</evidence>
<accession>A0A9N9PAN5</accession>
<dbReference type="EMBL" id="CAJVQA010033619">
    <property type="protein sequence ID" value="CAG8804730.1"/>
    <property type="molecule type" value="Genomic_DNA"/>
</dbReference>
<comment type="caution">
    <text evidence="1">The sequence shown here is derived from an EMBL/GenBank/DDBJ whole genome shotgun (WGS) entry which is preliminary data.</text>
</comment>
<sequence length="59" mass="6759">NANTNLQNLLNNMGSKLDKLDNLADALKALHSYFIYPMQVNEFLFIPNKDIVYKVSNDN</sequence>
<reference evidence="1" key="1">
    <citation type="submission" date="2021-06" db="EMBL/GenBank/DDBJ databases">
        <authorList>
            <person name="Kallberg Y."/>
            <person name="Tangrot J."/>
            <person name="Rosling A."/>
        </authorList>
    </citation>
    <scope>NUCLEOTIDE SEQUENCE</scope>
    <source>
        <strain evidence="1">FL966</strain>
    </source>
</reference>
<dbReference type="AlphaFoldDB" id="A0A9N9PAN5"/>
<feature type="non-terminal residue" evidence="1">
    <location>
        <position position="1"/>
    </location>
</feature>
<evidence type="ECO:0000313" key="1">
    <source>
        <dbReference type="EMBL" id="CAG8804730.1"/>
    </source>
</evidence>
<organism evidence="1 2">
    <name type="scientific">Cetraspora pellucida</name>
    <dbReference type="NCBI Taxonomy" id="1433469"/>
    <lineage>
        <taxon>Eukaryota</taxon>
        <taxon>Fungi</taxon>
        <taxon>Fungi incertae sedis</taxon>
        <taxon>Mucoromycota</taxon>
        <taxon>Glomeromycotina</taxon>
        <taxon>Glomeromycetes</taxon>
        <taxon>Diversisporales</taxon>
        <taxon>Gigasporaceae</taxon>
        <taxon>Cetraspora</taxon>
    </lineage>
</organism>